<dbReference type="PANTHER" id="PTHR11941">
    <property type="entry name" value="ENOYL-COA HYDRATASE-RELATED"/>
    <property type="match status" value="1"/>
</dbReference>
<dbReference type="PANTHER" id="PTHR11941:SF54">
    <property type="entry name" value="ENOYL-COA HYDRATASE, MITOCHONDRIAL"/>
    <property type="match status" value="1"/>
</dbReference>
<evidence type="ECO:0000313" key="2">
    <source>
        <dbReference type="Proteomes" id="UP000623795"/>
    </source>
</evidence>
<dbReference type="InterPro" id="IPR001753">
    <property type="entry name" value="Enoyl-CoA_hydra/iso"/>
</dbReference>
<dbReference type="SUPFAM" id="SSF52096">
    <property type="entry name" value="ClpP/crotonase"/>
    <property type="match status" value="1"/>
</dbReference>
<dbReference type="Proteomes" id="UP000623795">
    <property type="component" value="Unassembled WGS sequence"/>
</dbReference>
<sequence>MTYRFDTITGTLDRGVLFATIGSPPCNVMSVQMMSDLTELGQRISADDSVRVLVLQSQDPEFFIAHFDTPVVIQKSIEGLPKRARELSPLQAMCAMLRDNPKPSLVKIGGRAGGGGSELASSCDMRFGVRGKTVINQMEVPLGLLPGASGSQNLPRLMGRGRALEVILGGNDLDAETAERWGYLNRIFDTVNEMDSFVEALAFRIAKWPPHAVALAKESVGNIDLPWRQGLLEEQLLAAHAVRDPATKRLLRKFMELGAHTRDGEARMGTLLLKVAEALAAESGMKNKGDIP</sequence>
<organism evidence="1 2">
    <name type="scientific">Aromatoleum toluvorans</name>
    <dbReference type="NCBI Taxonomy" id="92002"/>
    <lineage>
        <taxon>Bacteria</taxon>
        <taxon>Pseudomonadati</taxon>
        <taxon>Pseudomonadota</taxon>
        <taxon>Betaproteobacteria</taxon>
        <taxon>Rhodocyclales</taxon>
        <taxon>Rhodocyclaceae</taxon>
        <taxon>Aromatoleum</taxon>
    </lineage>
</organism>
<proteinExistence type="predicted"/>
<name>A0ABX1PSB8_9RHOO</name>
<keyword evidence="2" id="KW-1185">Reference proteome</keyword>
<accession>A0ABX1PSB8</accession>
<gene>
    <name evidence="1" type="ORF">GPA22_00595</name>
</gene>
<dbReference type="InterPro" id="IPR029045">
    <property type="entry name" value="ClpP/crotonase-like_dom_sf"/>
</dbReference>
<dbReference type="Pfam" id="PF00378">
    <property type="entry name" value="ECH_1"/>
    <property type="match status" value="1"/>
</dbReference>
<reference evidence="1 2" key="1">
    <citation type="submission" date="2019-12" db="EMBL/GenBank/DDBJ databases">
        <title>Comparative genomics gives insights into the taxonomy of the Azoarcus-Aromatoleum group and reveals separate origins of nif in the plant-associated Azoarcus and non-plant-associated Aromatoleum sub-groups.</title>
        <authorList>
            <person name="Lafos M."/>
            <person name="Maluk M."/>
            <person name="Batista M."/>
            <person name="Junghare M."/>
            <person name="Carmona M."/>
            <person name="Faoro H."/>
            <person name="Cruz L.M."/>
            <person name="Battistoni F."/>
            <person name="De Souza E."/>
            <person name="Pedrosa F."/>
            <person name="Chen W.-M."/>
            <person name="Poole P.S."/>
            <person name="Dixon R.A."/>
            <person name="James E.K."/>
        </authorList>
    </citation>
    <scope>NUCLEOTIDE SEQUENCE [LARGE SCALE GENOMIC DNA]</scope>
    <source>
        <strain evidence="1 2">Td21</strain>
    </source>
</reference>
<dbReference type="CDD" id="cd06558">
    <property type="entry name" value="crotonase-like"/>
    <property type="match status" value="1"/>
</dbReference>
<evidence type="ECO:0000313" key="1">
    <source>
        <dbReference type="EMBL" id="NMG42238.1"/>
    </source>
</evidence>
<dbReference type="Gene3D" id="3.90.226.10">
    <property type="entry name" value="2-enoyl-CoA Hydratase, Chain A, domain 1"/>
    <property type="match status" value="1"/>
</dbReference>
<protein>
    <submittedName>
        <fullName evidence="1">Enoyl-CoA hydratase/isomerase family protein</fullName>
    </submittedName>
</protein>
<comment type="caution">
    <text evidence="1">The sequence shown here is derived from an EMBL/GenBank/DDBJ whole genome shotgun (WGS) entry which is preliminary data.</text>
</comment>
<dbReference type="RefSeq" id="WP_169254156.1">
    <property type="nucleotide sequence ID" value="NZ_WTVN01000001.1"/>
</dbReference>
<dbReference type="EMBL" id="WTVN01000001">
    <property type="protein sequence ID" value="NMG42238.1"/>
    <property type="molecule type" value="Genomic_DNA"/>
</dbReference>